<organism evidence="2 3">
    <name type="scientific">Azoarcus indigens</name>
    <dbReference type="NCBI Taxonomy" id="29545"/>
    <lineage>
        <taxon>Bacteria</taxon>
        <taxon>Pseudomonadati</taxon>
        <taxon>Pseudomonadota</taxon>
        <taxon>Betaproteobacteria</taxon>
        <taxon>Rhodocyclales</taxon>
        <taxon>Zoogloeaceae</taxon>
        <taxon>Azoarcus</taxon>
    </lineage>
</organism>
<dbReference type="RefSeq" id="WP_133589115.1">
    <property type="nucleotide sequence ID" value="NZ_SNVV01000003.1"/>
</dbReference>
<evidence type="ECO:0000313" key="2">
    <source>
        <dbReference type="EMBL" id="TDN55854.1"/>
    </source>
</evidence>
<keyword evidence="3" id="KW-1185">Reference proteome</keyword>
<feature type="transmembrane region" description="Helical" evidence="1">
    <location>
        <begin position="54"/>
        <end position="81"/>
    </location>
</feature>
<dbReference type="Pfam" id="PF07332">
    <property type="entry name" value="Phage_holin_3_6"/>
    <property type="match status" value="1"/>
</dbReference>
<evidence type="ECO:0000313" key="3">
    <source>
        <dbReference type="Proteomes" id="UP000295129"/>
    </source>
</evidence>
<gene>
    <name evidence="2" type="ORF">C7389_103192</name>
</gene>
<keyword evidence="1" id="KW-0812">Transmembrane</keyword>
<evidence type="ECO:0000256" key="1">
    <source>
        <dbReference type="SAM" id="Phobius"/>
    </source>
</evidence>
<keyword evidence="1" id="KW-0472">Membrane</keyword>
<accession>A0A4R6EDM8</accession>
<name>A0A4R6EDM8_9RHOO</name>
<keyword evidence="1" id="KW-1133">Transmembrane helix</keyword>
<dbReference type="EMBL" id="SNVV01000003">
    <property type="protein sequence ID" value="TDN55854.1"/>
    <property type="molecule type" value="Genomic_DNA"/>
</dbReference>
<reference evidence="2 3" key="1">
    <citation type="submission" date="2019-03" db="EMBL/GenBank/DDBJ databases">
        <title>Genomic Encyclopedia of Type Strains, Phase IV (KMG-IV): sequencing the most valuable type-strain genomes for metagenomic binning, comparative biology and taxonomic classification.</title>
        <authorList>
            <person name="Goeker M."/>
        </authorList>
    </citation>
    <scope>NUCLEOTIDE SEQUENCE [LARGE SCALE GENOMIC DNA]</scope>
    <source>
        <strain evidence="2 3">DSM 12121</strain>
    </source>
</reference>
<dbReference type="Proteomes" id="UP000295129">
    <property type="component" value="Unassembled WGS sequence"/>
</dbReference>
<sequence>MAGRRAASAGAAGGRASAGESIVTLFGRARRLAGDLLLLAVLDARYSARRAIEIVCVVVVTSVLLVTAWLALVVAASGWLLGAGVSWPMVLMVAAGLNVVAALAAAAWLRRRLDELPFAATLRQLRGEPAEGETL</sequence>
<feature type="transmembrane region" description="Helical" evidence="1">
    <location>
        <begin position="87"/>
        <end position="109"/>
    </location>
</feature>
<protein>
    <submittedName>
        <fullName evidence="2">Putative superfamily III holin-X</fullName>
    </submittedName>
</protein>
<proteinExistence type="predicted"/>
<dbReference type="InterPro" id="IPR009937">
    <property type="entry name" value="Phage_holin_3_6"/>
</dbReference>
<dbReference type="AlphaFoldDB" id="A0A4R6EDM8"/>
<comment type="caution">
    <text evidence="2">The sequence shown here is derived from an EMBL/GenBank/DDBJ whole genome shotgun (WGS) entry which is preliminary data.</text>
</comment>